<feature type="compositionally biased region" description="Polar residues" evidence="1">
    <location>
        <begin position="1"/>
        <end position="14"/>
    </location>
</feature>
<name>A0AAD0L927_PSEPU</name>
<feature type="region of interest" description="Disordered" evidence="1">
    <location>
        <begin position="464"/>
        <end position="489"/>
    </location>
</feature>
<evidence type="ECO:0000313" key="3">
    <source>
        <dbReference type="Proteomes" id="UP000251617"/>
    </source>
</evidence>
<dbReference type="RefSeq" id="WP_112899068.1">
    <property type="nucleotide sequence ID" value="NZ_CP030750.1"/>
</dbReference>
<reference evidence="2 3" key="1">
    <citation type="submission" date="2018-06" db="EMBL/GenBank/DDBJ databases">
        <title>The genome of Pseudomonas putida NX-1, a lignin degrader.</title>
        <authorList>
            <person name="Xu Z."/>
        </authorList>
    </citation>
    <scope>NUCLEOTIDE SEQUENCE [LARGE SCALE GENOMIC DNA]</scope>
    <source>
        <strain evidence="2 3">NX-1</strain>
    </source>
</reference>
<evidence type="ECO:0000313" key="2">
    <source>
        <dbReference type="EMBL" id="AXA26523.1"/>
    </source>
</evidence>
<feature type="compositionally biased region" description="Polar residues" evidence="1">
    <location>
        <begin position="464"/>
        <end position="476"/>
    </location>
</feature>
<gene>
    <name evidence="2" type="ORF">C1S65_21285</name>
</gene>
<accession>A0AAD0L927</accession>
<dbReference type="Proteomes" id="UP000251617">
    <property type="component" value="Chromosome"/>
</dbReference>
<proteinExistence type="predicted"/>
<protein>
    <submittedName>
        <fullName evidence="2">Uncharacterized protein</fullName>
    </submittedName>
</protein>
<evidence type="ECO:0000256" key="1">
    <source>
        <dbReference type="SAM" id="MobiDB-lite"/>
    </source>
</evidence>
<feature type="region of interest" description="Disordered" evidence="1">
    <location>
        <begin position="126"/>
        <end position="145"/>
    </location>
</feature>
<organism evidence="2 3">
    <name type="scientific">Pseudomonas putida</name>
    <name type="common">Arthrobacter siderocapsulatus</name>
    <dbReference type="NCBI Taxonomy" id="303"/>
    <lineage>
        <taxon>Bacteria</taxon>
        <taxon>Pseudomonadati</taxon>
        <taxon>Pseudomonadota</taxon>
        <taxon>Gammaproteobacteria</taxon>
        <taxon>Pseudomonadales</taxon>
        <taxon>Pseudomonadaceae</taxon>
        <taxon>Pseudomonas</taxon>
    </lineage>
</organism>
<feature type="region of interest" description="Disordered" evidence="1">
    <location>
        <begin position="1"/>
        <end position="22"/>
    </location>
</feature>
<dbReference type="EMBL" id="CP030750">
    <property type="protein sequence ID" value="AXA26523.1"/>
    <property type="molecule type" value="Genomic_DNA"/>
</dbReference>
<sequence>MSQYRSHPSVQSTRRAPPVLPPPVIPAAHDGRGLGLYLLDDEQRPLAVTILAVHLEKDDIIKLYWNDILLDTQAYVPSDGSQMTFLVAPSRIPEGSGRVHYTWEDPLAPVPDPSTPLDVVVKRAVPGGTDPDPTTEINENLTPPQGIPSLIDAEQATKGVDVIIGSYQNRSVGDTVWLSWHGQILQKDVPPGVQSFEIHVDQDVIERAGETDQLVVRYEIRDEVNNRSKWSPSAGGEVDLGSGALDAPHVPAADAQGRVDYEALTGDLDVVLGPYTGMKVNDFLVLNWKGEGAGGQLLPEVNIPHTVVDQDLPGGAFVKVPKAAVAAVLQGQVRLRYQLVGGANPVSRNTSIRVTGRLSLRPPKVLEAEDSVLDPVKVPPQGVNVRIEQYTSMAEGDLLLIEWVGRTRSGGISYHYKEVTVQGVQVGNPIEQLFDKTLVQHIAGGSLELYYTLTSVGGARSASDKQSLTVRESSTMPRPDVLHAQGDVLDPADVPNGTTVTCRKGLFTAGDELEMSWVGPTQTEGDDTYYERRSLSANQAQQDQDFTIDSKYIIRNSEKDVYVFCRMMNRQLDSEIFALKIRALSTELLPPEVKEAAGGKLDPMQARNGAHVTVRYPGMQASDRIEVRWLGVGAPSVPEVGGDAKGFVDVPIPAATVGRSIGRTVQVSFVRIRDGVPTPSQVLEMVVDALDTSVLSDLELDHDNNGQLDLDTFQGSPSLRVGPWPFIAAGQRYWLVGTGESADGGAYRHEFRSHIPVVAGEVSRGLVMEVYRNELEKLAPDKKFTLNLMVNFQGENDPFNAQAFAPCEVVVTGGVGTGDLPPPVVSGTTGDVLDPITARAGARVRVTYPQMSANDQIALSWKGVSGVGTPSISPVPGDSRGYVDIDVPASAVGANIGKTVEVSYTRTRNGSTRPSQLLPLRVQYLQSRDLERPTLDEAPNGELDLDSFAGNPTLRAKPWPFIAAGQRYWLEGAGTLKGGAAYEHLFRQNVTVTAAEVGTGLVITQIARSELEKLELDKPLRLTLKVNFEGINDLTQTQGFPVLEVIVKEGAGNGELPAPVVEDAALGVLDPMAALNGARVRVAYPSMQTTDTIQLKWLGSAGAGTPTLPDVGGSSNGFVDIPVPVTAVAANIGKSVEVHYVRKRNGTELESEVLDLRIDYLQPTDLDTPVVKEASNGVLDLDSFTGPATFLVEPWPFIAAGQRYWLEGKGTEKGGTPYTYLFRTNVTVPQDAVTKGLQLPNLYRSELEKLEEGKPFDLTFKVNFEGVNDQPNTQAFPLATVNIERGTGAGELPEPGVEGATAAGALNPILARTKAVVKVEYPQMLQSDRIALKWVGVSGPGTPTIAPVDGRTAGFVNIDVPASAVGANIGKTIEVTYTRTRSGRDLDSKVLSLRIQYLQSTDLKTPVLKQAANGELDLKSFTGDAQLDVELWPFAAQGQRYWLTGRGTLKAGGDYEHAFRTNVTLSANDVSNGKLELTIQRDQLNLLKLDAELSLTLQVNFEGINDLPNSQGFPPTRVKVVEKGLPVAEVEKATGPNKDQLDMNDFYNASSVRVTVRKYAGMAAGDTVMLRWQNPRSTWRSDIVTVGALIDLTFQVPRMELIDSIGQTVPLDYTVIRGGVGSREFSEVLSLVVARQPILLGPPTYTAASRTLTVRYAQAAVNHTVKVRWDGAVLRETDTQLVNPNGNPFVIDQAWVTENAGKTVLVNYSISRQLPTERLLFSQVLRLQL</sequence>